<evidence type="ECO:0000256" key="8">
    <source>
        <dbReference type="ARBA" id="ARBA00023210"/>
    </source>
</evidence>
<dbReference type="PANTHER" id="PTHR11649">
    <property type="entry name" value="MSS1/TRME-RELATED GTP-BINDING PROTEIN"/>
    <property type="match status" value="1"/>
</dbReference>
<dbReference type="InterPro" id="IPR006073">
    <property type="entry name" value="GTP-bd"/>
</dbReference>
<keyword evidence="3" id="KW-0132">Cell division</keyword>
<dbReference type="CDD" id="cd01876">
    <property type="entry name" value="YihA_EngB"/>
    <property type="match status" value="1"/>
</dbReference>
<dbReference type="HAMAP" id="MF_00321">
    <property type="entry name" value="GTPase_EngB"/>
    <property type="match status" value="1"/>
</dbReference>
<accession>S6BGN4</accession>
<dbReference type="AlphaFoldDB" id="S6BGN4"/>
<feature type="domain" description="EngB-type G" evidence="10">
    <location>
        <begin position="74"/>
        <end position="269"/>
    </location>
</feature>
<keyword evidence="4" id="KW-0479">Metal-binding</keyword>
<proteinExistence type="evidence at transcript level"/>
<dbReference type="GO" id="GO:0051301">
    <property type="term" value="P:cell division"/>
    <property type="evidence" value="ECO:0007669"/>
    <property type="project" value="UniProtKB-KW"/>
</dbReference>
<evidence type="ECO:0000256" key="9">
    <source>
        <dbReference type="ARBA" id="ARBA00023306"/>
    </source>
</evidence>
<evidence type="ECO:0000256" key="5">
    <source>
        <dbReference type="ARBA" id="ARBA00022741"/>
    </source>
</evidence>
<keyword evidence="5" id="KW-0547">Nucleotide-binding</keyword>
<keyword evidence="6" id="KW-0460">Magnesium</keyword>
<dbReference type="GO" id="GO:0005525">
    <property type="term" value="F:GTP binding"/>
    <property type="evidence" value="ECO:0007669"/>
    <property type="project" value="UniProtKB-KW"/>
</dbReference>
<evidence type="ECO:0000256" key="4">
    <source>
        <dbReference type="ARBA" id="ARBA00022723"/>
    </source>
</evidence>
<gene>
    <name evidence="11" type="primary">BBOV_IV004100</name>
</gene>
<comment type="cofactor">
    <cofactor evidence="1">
        <name>Mg(2+)</name>
        <dbReference type="ChEBI" id="CHEBI:18420"/>
    </cofactor>
</comment>
<dbReference type="PROSITE" id="PS51706">
    <property type="entry name" value="G_ENGB"/>
    <property type="match status" value="1"/>
</dbReference>
<evidence type="ECO:0000256" key="2">
    <source>
        <dbReference type="ARBA" id="ARBA00009638"/>
    </source>
</evidence>
<evidence type="ECO:0000256" key="1">
    <source>
        <dbReference type="ARBA" id="ARBA00001946"/>
    </source>
</evidence>
<dbReference type="GO" id="GO:0046872">
    <property type="term" value="F:metal ion binding"/>
    <property type="evidence" value="ECO:0007669"/>
    <property type="project" value="UniProtKB-KW"/>
</dbReference>
<dbReference type="InterPro" id="IPR019987">
    <property type="entry name" value="GTP-bd_ribosome_bio_YsxC"/>
</dbReference>
<name>S6BGN4_BABBO</name>
<dbReference type="InterPro" id="IPR030393">
    <property type="entry name" value="G_ENGB_dom"/>
</dbReference>
<dbReference type="EMBL" id="AK441515">
    <property type="protein sequence ID" value="BAN65309.1"/>
    <property type="molecule type" value="mRNA"/>
</dbReference>
<keyword evidence="9" id="KW-0131">Cell cycle</keyword>
<dbReference type="InterPro" id="IPR027417">
    <property type="entry name" value="P-loop_NTPase"/>
</dbReference>
<dbReference type="Pfam" id="PF01926">
    <property type="entry name" value="MMR_HSR1"/>
    <property type="match status" value="1"/>
</dbReference>
<reference evidence="11" key="1">
    <citation type="journal article" date="2014" name="BMC Genomics">
        <title>The Babesia bovis gene and promoter model: an update from full-length EST analysis.</title>
        <authorList>
            <person name="Yamagishi J."/>
            <person name="Wakaguri H."/>
            <person name="Yokoyama N."/>
            <person name="Yamashita R."/>
            <person name="Suzuki Y."/>
            <person name="Xuan X."/>
            <person name="Igarashi I."/>
        </authorList>
    </citation>
    <scope>NUCLEOTIDE SEQUENCE</scope>
    <source>
        <strain evidence="11">Texas</strain>
    </source>
</reference>
<evidence type="ECO:0000313" key="11">
    <source>
        <dbReference type="EMBL" id="BAN65309.1"/>
    </source>
</evidence>
<protein>
    <submittedName>
        <fullName evidence="11">GTP-binding protein, putative</fullName>
    </submittedName>
</protein>
<keyword evidence="7" id="KW-0342">GTP-binding</keyword>
<dbReference type="VEuPathDB" id="PiroplasmaDB:BBOV_IV004100"/>
<dbReference type="SUPFAM" id="SSF52540">
    <property type="entry name" value="P-loop containing nucleoside triphosphate hydrolases"/>
    <property type="match status" value="1"/>
</dbReference>
<dbReference type="Gene3D" id="3.40.50.300">
    <property type="entry name" value="P-loop containing nucleotide triphosphate hydrolases"/>
    <property type="match status" value="1"/>
</dbReference>
<evidence type="ECO:0000256" key="7">
    <source>
        <dbReference type="ARBA" id="ARBA00023134"/>
    </source>
</evidence>
<evidence type="ECO:0000256" key="6">
    <source>
        <dbReference type="ARBA" id="ARBA00022842"/>
    </source>
</evidence>
<sequence length="280" mass="31401">MTRSPVSSNLLKKPFIIEPYMAKPFVNIYDPHGTSEAPFTAEANVQYAAELFSKKVSTNPVYVADTIDKAPKKKIPQVAIVGRSNVGKSSIINSLLYRQMIPHFARNMLSNGQLLKNPKFAPVSNNPGRTRHMFTFDLGAELSLVDLPGYGFAKVNDNIRNEWSVLVNKYLEESTSLQRVLSLIDARRGPMERDLKLWSMLEELRVPFQVVLTKCEALKPIELHMVCQSVAEMVLAHGETVHPYIHSTSALKQLGIHELRLSIAHIASTHKAKKQLCTII</sequence>
<evidence type="ECO:0000259" key="10">
    <source>
        <dbReference type="PROSITE" id="PS51706"/>
    </source>
</evidence>
<evidence type="ECO:0000256" key="3">
    <source>
        <dbReference type="ARBA" id="ARBA00022618"/>
    </source>
</evidence>
<comment type="similarity">
    <text evidence="2">Belongs to the TRAFAC class TrmE-Era-EngA-EngB-Septin-like GTPase superfamily. EngB GTPase family.</text>
</comment>
<organism evidence="11">
    <name type="scientific">Babesia bovis</name>
    <dbReference type="NCBI Taxonomy" id="5865"/>
    <lineage>
        <taxon>Eukaryota</taxon>
        <taxon>Sar</taxon>
        <taxon>Alveolata</taxon>
        <taxon>Apicomplexa</taxon>
        <taxon>Aconoidasida</taxon>
        <taxon>Piroplasmida</taxon>
        <taxon>Babesiidae</taxon>
        <taxon>Babesia</taxon>
    </lineage>
</organism>
<dbReference type="PANTHER" id="PTHR11649:SF13">
    <property type="entry name" value="ENGB-TYPE G DOMAIN-CONTAINING PROTEIN"/>
    <property type="match status" value="1"/>
</dbReference>
<keyword evidence="8" id="KW-0717">Septation</keyword>